<name>A0A078B3D1_STYLE</name>
<dbReference type="InterPro" id="IPR040024">
    <property type="entry name" value="PPP1R21"/>
</dbReference>
<feature type="coiled-coil region" evidence="1">
    <location>
        <begin position="361"/>
        <end position="392"/>
    </location>
</feature>
<dbReference type="Pfam" id="PF10205">
    <property type="entry name" value="KLRAQ"/>
    <property type="match status" value="1"/>
</dbReference>
<accession>A0A078B3D1</accession>
<feature type="coiled-coil region" evidence="1">
    <location>
        <begin position="498"/>
        <end position="553"/>
    </location>
</feature>
<feature type="domain" description="Protein phosphatase 1 regulatory subunit 21 N-terminal" evidence="2">
    <location>
        <begin position="8"/>
        <end position="84"/>
    </location>
</feature>
<keyword evidence="1" id="KW-0175">Coiled coil</keyword>
<evidence type="ECO:0000256" key="1">
    <source>
        <dbReference type="SAM" id="Coils"/>
    </source>
</evidence>
<dbReference type="InParanoid" id="A0A078B3D1"/>
<sequence length="769" mass="90147">MEKDSKKEEYNTLKTNYKLLQKQLREEIKVKGELNEEITQLKTTLIKKQEEIESFQINNQGLIKRIQLLQEKDKEGSTKSSGSYGWNIFGSSGYQTSKEEFEKMNTQFKIVQEELEAKILENTMVHEKIFHLSRDYQDRIDALEKTTEMNKITIHELETNLNAKVDENLKLLEIIDNEKIVQQKIQEELRNLQEKYSLEIDNWNQKFDELKYELEEAGHKFKQKMPFDPFNNTFNHLNEVKCTKQQQEKQVNSIKQIQSTISNLQKGLEQMLNQAKIFLDGQSPVGDNLSQTFQKFLKYIHRINFLDEQSNILIKSSDAKTINENLKKCLQNIKYSLSQISNEIDTFKDQSQDAYAQALFIQNVSEELLKIKNELQSMAKQYKRKIQLIKDDKIMFNKFETKSNNLKILGEELLNQLHLLTGQVDQTHNSINMLKSLALIKNSDHKGKTLQAYVSLNFSNASNQQGVNNYEIQGLIKNIDQIPLSIPYEEQVANKQSIVSKDQEIRQLNGQILKIENDNKDNNNLIDQLKQLKIKLESSLKLRQNDNQNLKEQILVWIDQVQEKYQDSNFSQNQQQEQSQNSYKNEYMEQLLSLKQLVSDDKLDEGMNQSKGNNDDKIIIQQIVQDSRDFYLYEDVYKGMQKLSIQVQKHQGQNVALNHFTSQSIDQKLALLQEKSLQKVLQMAQKLHNMNKLSQGSNLQVIEKDREWKLKYDKLKSDLDTQIQQLNYQLENAINDKQVISRNYEDQLKMMGELLVDLNTENDKLKKSQ</sequence>
<evidence type="ECO:0000259" key="2">
    <source>
        <dbReference type="Pfam" id="PF10205"/>
    </source>
</evidence>
<keyword evidence="4" id="KW-1185">Reference proteome</keyword>
<dbReference type="OrthoDB" id="10690817at2759"/>
<evidence type="ECO:0000313" key="3">
    <source>
        <dbReference type="EMBL" id="CDW88949.1"/>
    </source>
</evidence>
<proteinExistence type="predicted"/>
<reference evidence="3 4" key="1">
    <citation type="submission" date="2014-06" db="EMBL/GenBank/DDBJ databases">
        <authorList>
            <person name="Swart Estienne"/>
        </authorList>
    </citation>
    <scope>NUCLEOTIDE SEQUENCE [LARGE SCALE GENOMIC DNA]</scope>
    <source>
        <strain evidence="3 4">130c</strain>
    </source>
</reference>
<dbReference type="GO" id="GO:0005769">
    <property type="term" value="C:early endosome"/>
    <property type="evidence" value="ECO:0007669"/>
    <property type="project" value="TreeGrafter"/>
</dbReference>
<gene>
    <name evidence="3" type="primary">Contig18899.g20049</name>
    <name evidence="3" type="ORF">STYLEM_18076</name>
</gene>
<dbReference type="Proteomes" id="UP000039865">
    <property type="component" value="Unassembled WGS sequence"/>
</dbReference>
<dbReference type="InterPro" id="IPR019343">
    <property type="entry name" value="PPP1R21_N"/>
</dbReference>
<feature type="coiled-coil region" evidence="1">
    <location>
        <begin position="716"/>
        <end position="743"/>
    </location>
</feature>
<dbReference type="AlphaFoldDB" id="A0A078B3D1"/>
<evidence type="ECO:0000313" key="4">
    <source>
        <dbReference type="Proteomes" id="UP000039865"/>
    </source>
</evidence>
<organism evidence="3 4">
    <name type="scientific">Stylonychia lemnae</name>
    <name type="common">Ciliate</name>
    <dbReference type="NCBI Taxonomy" id="5949"/>
    <lineage>
        <taxon>Eukaryota</taxon>
        <taxon>Sar</taxon>
        <taxon>Alveolata</taxon>
        <taxon>Ciliophora</taxon>
        <taxon>Intramacronucleata</taxon>
        <taxon>Spirotrichea</taxon>
        <taxon>Stichotrichia</taxon>
        <taxon>Sporadotrichida</taxon>
        <taxon>Oxytrichidae</taxon>
        <taxon>Stylonychinae</taxon>
        <taxon>Stylonychia</taxon>
    </lineage>
</organism>
<feature type="coiled-coil region" evidence="1">
    <location>
        <begin position="3"/>
        <end position="72"/>
    </location>
</feature>
<feature type="coiled-coil region" evidence="1">
    <location>
        <begin position="175"/>
        <end position="274"/>
    </location>
</feature>
<dbReference type="GO" id="GO:0016020">
    <property type="term" value="C:membrane"/>
    <property type="evidence" value="ECO:0007669"/>
    <property type="project" value="TreeGrafter"/>
</dbReference>
<dbReference type="PANTHER" id="PTHR21448">
    <property type="entry name" value="SMOOTH MUSCLE MYOSIN HEAVY CHAIN-RELATED"/>
    <property type="match status" value="1"/>
</dbReference>
<protein>
    <recommendedName>
        <fullName evidence="2">Protein phosphatase 1 regulatory subunit 21 N-terminal domain-containing protein</fullName>
    </recommendedName>
</protein>
<dbReference type="EMBL" id="CCKQ01017073">
    <property type="protein sequence ID" value="CDW88949.1"/>
    <property type="molecule type" value="Genomic_DNA"/>
</dbReference>
<dbReference type="PANTHER" id="PTHR21448:SF0">
    <property type="entry name" value="PROTEIN PHOSPHATASE 1 REGULATORY SUBUNIT 21"/>
    <property type="match status" value="1"/>
</dbReference>